<feature type="compositionally biased region" description="Basic and acidic residues" evidence="1">
    <location>
        <begin position="105"/>
        <end position="118"/>
    </location>
</feature>
<dbReference type="AlphaFoldDB" id="V4ABN4"/>
<reference evidence="2 3" key="1">
    <citation type="journal article" date="2013" name="Nature">
        <title>Insights into bilaterian evolution from three spiralian genomes.</title>
        <authorList>
            <person name="Simakov O."/>
            <person name="Marletaz F."/>
            <person name="Cho S.J."/>
            <person name="Edsinger-Gonzales E."/>
            <person name="Havlak P."/>
            <person name="Hellsten U."/>
            <person name="Kuo D.H."/>
            <person name="Larsson T."/>
            <person name="Lv J."/>
            <person name="Arendt D."/>
            <person name="Savage R."/>
            <person name="Osoegawa K."/>
            <person name="de Jong P."/>
            <person name="Grimwood J."/>
            <person name="Chapman J.A."/>
            <person name="Shapiro H."/>
            <person name="Aerts A."/>
            <person name="Otillar R.P."/>
            <person name="Terry A.Y."/>
            <person name="Boore J.L."/>
            <person name="Grigoriev I.V."/>
            <person name="Lindberg D.R."/>
            <person name="Seaver E.C."/>
            <person name="Weisblat D.A."/>
            <person name="Putnam N.H."/>
            <person name="Rokhsar D.S."/>
        </authorList>
    </citation>
    <scope>NUCLEOTIDE SEQUENCE [LARGE SCALE GENOMIC DNA]</scope>
</reference>
<dbReference type="GeneID" id="20238699"/>
<feature type="non-terminal residue" evidence="2">
    <location>
        <position position="148"/>
    </location>
</feature>
<feature type="compositionally biased region" description="Low complexity" evidence="1">
    <location>
        <begin position="87"/>
        <end position="96"/>
    </location>
</feature>
<protein>
    <submittedName>
        <fullName evidence="2">Uncharacterized protein</fullName>
    </submittedName>
</protein>
<evidence type="ECO:0000256" key="1">
    <source>
        <dbReference type="SAM" id="MobiDB-lite"/>
    </source>
</evidence>
<keyword evidence="3" id="KW-1185">Reference proteome</keyword>
<sequence length="148" mass="16743">MKSEFVKVEYSRCPPLQEHPVRFIYFYTLLFETSLMSKDHIFLTSGQTPQRKASKSPGRALKSVGRSRSRSKSKSRAKKAVGRPKGSKSPAPASRTPRSRTPRKTVVEDTVDKVEVRARTRSRSRTRTPVDVTPVRQSARISALVEKE</sequence>
<evidence type="ECO:0000313" key="2">
    <source>
        <dbReference type="EMBL" id="ESO94227.1"/>
    </source>
</evidence>
<dbReference type="HOGENOM" id="CLU_1763429_0_0_1"/>
<accession>V4ABN4</accession>
<proteinExistence type="predicted"/>
<dbReference type="CTD" id="20238699"/>
<name>V4ABN4_LOTGI</name>
<organism evidence="2 3">
    <name type="scientific">Lottia gigantea</name>
    <name type="common">Giant owl limpet</name>
    <dbReference type="NCBI Taxonomy" id="225164"/>
    <lineage>
        <taxon>Eukaryota</taxon>
        <taxon>Metazoa</taxon>
        <taxon>Spiralia</taxon>
        <taxon>Lophotrochozoa</taxon>
        <taxon>Mollusca</taxon>
        <taxon>Gastropoda</taxon>
        <taxon>Patellogastropoda</taxon>
        <taxon>Lottioidea</taxon>
        <taxon>Lottiidae</taxon>
        <taxon>Lottia</taxon>
    </lineage>
</organism>
<dbReference type="Proteomes" id="UP000030746">
    <property type="component" value="Unassembled WGS sequence"/>
</dbReference>
<feature type="compositionally biased region" description="Basic residues" evidence="1">
    <location>
        <begin position="65"/>
        <end position="86"/>
    </location>
</feature>
<dbReference type="KEGG" id="lgi:LOTGIDRAFT_161436"/>
<evidence type="ECO:0000313" key="3">
    <source>
        <dbReference type="Proteomes" id="UP000030746"/>
    </source>
</evidence>
<gene>
    <name evidence="2" type="ORF">LOTGIDRAFT_161436</name>
</gene>
<feature type="region of interest" description="Disordered" evidence="1">
    <location>
        <begin position="45"/>
        <end position="135"/>
    </location>
</feature>
<dbReference type="EMBL" id="KB201847">
    <property type="protein sequence ID" value="ESO94227.1"/>
    <property type="molecule type" value="Genomic_DNA"/>
</dbReference>
<dbReference type="RefSeq" id="XP_009055072.1">
    <property type="nucleotide sequence ID" value="XM_009056824.1"/>
</dbReference>